<organism evidence="1 2">
    <name type="scientific">Marinomonas transparens</name>
    <dbReference type="NCBI Taxonomy" id="2795388"/>
    <lineage>
        <taxon>Bacteria</taxon>
        <taxon>Pseudomonadati</taxon>
        <taxon>Pseudomonadota</taxon>
        <taxon>Gammaproteobacteria</taxon>
        <taxon>Oceanospirillales</taxon>
        <taxon>Oceanospirillaceae</taxon>
        <taxon>Marinomonas</taxon>
    </lineage>
</organism>
<dbReference type="EMBL" id="JAEMNX010000056">
    <property type="protein sequence ID" value="MBJ7540067.1"/>
    <property type="molecule type" value="Genomic_DNA"/>
</dbReference>
<comment type="caution">
    <text evidence="1">The sequence shown here is derived from an EMBL/GenBank/DDBJ whole genome shotgun (WGS) entry which is preliminary data.</text>
</comment>
<evidence type="ECO:0000313" key="1">
    <source>
        <dbReference type="EMBL" id="MBJ7540067.1"/>
    </source>
</evidence>
<reference evidence="1" key="1">
    <citation type="submission" date="2020-12" db="EMBL/GenBank/DDBJ databases">
        <title>Marinomonas arctica sp. nov., a psychrotolerant bacterium isolated from the Arctic.</title>
        <authorList>
            <person name="Zhang Y."/>
        </authorList>
    </citation>
    <scope>NUCLEOTIDE SEQUENCE</scope>
    <source>
        <strain evidence="1">C1424</strain>
    </source>
</reference>
<dbReference type="Proteomes" id="UP000628710">
    <property type="component" value="Unassembled WGS sequence"/>
</dbReference>
<proteinExistence type="predicted"/>
<gene>
    <name evidence="1" type="ORF">I8J31_20580</name>
</gene>
<protein>
    <submittedName>
        <fullName evidence="1">Uncharacterized protein</fullName>
    </submittedName>
</protein>
<evidence type="ECO:0000313" key="2">
    <source>
        <dbReference type="Proteomes" id="UP000628710"/>
    </source>
</evidence>
<name>A0A934N3V2_9GAMM</name>
<sequence length="154" mass="17593">MDTNKLIETLKDVRLDELKIEPEKIKAYEIMSITDIEVLKALCRYIESFKKLSLPEVWPAGEGRQSILGLMDYLNKYLSDLNVHKCYCVGFKYLEADIFNQSDDGFVDILESSEVIGESVKYECKCNGCSKILEVTHSLDSTGGDSYVWRQKSD</sequence>
<dbReference type="AlphaFoldDB" id="A0A934N3V2"/>
<accession>A0A934N3V2</accession>
<keyword evidence="2" id="KW-1185">Reference proteome</keyword>
<dbReference type="RefSeq" id="WP_199470459.1">
    <property type="nucleotide sequence ID" value="NZ_JAEMNX010000056.1"/>
</dbReference>